<dbReference type="KEGG" id="aaut:ACETAC_02035"/>
<reference evidence="3" key="1">
    <citation type="submission" date="2020-08" db="EMBL/GenBank/DDBJ databases">
        <title>Genomic insights into the carbon and energy metabolism of the first obligate autotrophic acetogenic bacterium Aceticella autotrophica gen. nov., sp. nov.</title>
        <authorList>
            <person name="Toshchakov S.V."/>
            <person name="Elcheninov A.G."/>
            <person name="Kublanov I.V."/>
            <person name="Frolov E.N."/>
            <person name="Lebedinsky A.V."/>
        </authorList>
    </citation>
    <scope>NUCLEOTIDE SEQUENCE</scope>
    <source>
        <strain evidence="3">3443-3Ac</strain>
    </source>
</reference>
<accession>A0A975AWD8</accession>
<sequence>MDNLKVTLFTNEYPPYIYGGAGVHVDYLSRALSKLMHVNVRCFGDQDLRIGNLNVKGYREWEFLKEDCDKKHQKVIGTFSRDLAMIKDFINADIVHSHTWYTFMAGFLAKMLYNIPLVVTMHSIEPLRPWKKEQLGNGYNLSLWIEKTGVEAADRIIAVSKSSKEDILKCYKIPEDRVQVIYNGIDLEEYQKKDKSDVIKKYGIDGRFILFVGRISRQKGILYLVDAVKYLPKDIKVVLCASSPDTNEVMEEMKEKIREHKNIIWINKRLKKEELIELYSNADVFVCPSLYEPFGIINLEAMACKVPVVASATGGIKEVVVNGETGFLVEPGNSEALAKHIKILLDNKVLALKFGLNGRKRVEGMFSWEKIAKETYDVYKQVVENYNCKRM</sequence>
<evidence type="ECO:0000259" key="1">
    <source>
        <dbReference type="Pfam" id="PF00534"/>
    </source>
</evidence>
<dbReference type="EMBL" id="CP060096">
    <property type="protein sequence ID" value="QSZ27706.1"/>
    <property type="molecule type" value="Genomic_DNA"/>
</dbReference>
<dbReference type="SUPFAM" id="SSF53756">
    <property type="entry name" value="UDP-Glycosyltransferase/glycogen phosphorylase"/>
    <property type="match status" value="1"/>
</dbReference>
<dbReference type="Pfam" id="PF00534">
    <property type="entry name" value="Glycos_transf_1"/>
    <property type="match status" value="1"/>
</dbReference>
<feature type="domain" description="Glycosyl transferase family 1" evidence="1">
    <location>
        <begin position="200"/>
        <end position="361"/>
    </location>
</feature>
<dbReference type="AlphaFoldDB" id="A0A975AWD8"/>
<gene>
    <name evidence="3" type="primary">glgA</name>
    <name evidence="3" type="ORF">ACETAC_02035</name>
</gene>
<dbReference type="Pfam" id="PF13439">
    <property type="entry name" value="Glyco_transf_4"/>
    <property type="match status" value="1"/>
</dbReference>
<evidence type="ECO:0000259" key="2">
    <source>
        <dbReference type="Pfam" id="PF13439"/>
    </source>
</evidence>
<dbReference type="RefSeq" id="WP_284680416.1">
    <property type="nucleotide sequence ID" value="NZ_CP060096.1"/>
</dbReference>
<dbReference type="PANTHER" id="PTHR45947:SF3">
    <property type="entry name" value="SULFOQUINOVOSYL TRANSFERASE SQD2"/>
    <property type="match status" value="1"/>
</dbReference>
<name>A0A975AWD8_9THEO</name>
<dbReference type="InterPro" id="IPR001296">
    <property type="entry name" value="Glyco_trans_1"/>
</dbReference>
<evidence type="ECO:0000313" key="3">
    <source>
        <dbReference type="EMBL" id="QSZ27706.1"/>
    </source>
</evidence>
<dbReference type="GO" id="GO:0009250">
    <property type="term" value="P:glucan biosynthetic process"/>
    <property type="evidence" value="ECO:0007669"/>
    <property type="project" value="InterPro"/>
</dbReference>
<organism evidence="3 4">
    <name type="scientific">Aceticella autotrophica</name>
    <dbReference type="NCBI Taxonomy" id="2755338"/>
    <lineage>
        <taxon>Bacteria</taxon>
        <taxon>Bacillati</taxon>
        <taxon>Bacillota</taxon>
        <taxon>Clostridia</taxon>
        <taxon>Thermoanaerobacterales</taxon>
        <taxon>Thermoanaerobacteraceae</taxon>
        <taxon>Aceticella</taxon>
    </lineage>
</organism>
<dbReference type="PANTHER" id="PTHR45947">
    <property type="entry name" value="SULFOQUINOVOSYL TRANSFERASE SQD2"/>
    <property type="match status" value="1"/>
</dbReference>
<feature type="domain" description="Glycosyltransferase subfamily 4-like N-terminal" evidence="2">
    <location>
        <begin position="18"/>
        <end position="189"/>
    </location>
</feature>
<protein>
    <submittedName>
        <fullName evidence="3">Glycogen synthase</fullName>
    </submittedName>
</protein>
<dbReference type="GO" id="GO:0016757">
    <property type="term" value="F:glycosyltransferase activity"/>
    <property type="evidence" value="ECO:0007669"/>
    <property type="project" value="InterPro"/>
</dbReference>
<proteinExistence type="predicted"/>
<dbReference type="CDD" id="cd03801">
    <property type="entry name" value="GT4_PimA-like"/>
    <property type="match status" value="1"/>
</dbReference>
<dbReference type="Gene3D" id="3.40.50.2000">
    <property type="entry name" value="Glycogen Phosphorylase B"/>
    <property type="match status" value="2"/>
</dbReference>
<dbReference type="NCBIfam" id="TIGR02149">
    <property type="entry name" value="glgA_Coryne"/>
    <property type="match status" value="1"/>
</dbReference>
<evidence type="ECO:0000313" key="4">
    <source>
        <dbReference type="Proteomes" id="UP000671913"/>
    </source>
</evidence>
<dbReference type="Proteomes" id="UP000671913">
    <property type="component" value="Chromosome"/>
</dbReference>
<dbReference type="InterPro" id="IPR050194">
    <property type="entry name" value="Glycosyltransferase_grp1"/>
</dbReference>
<dbReference type="InterPro" id="IPR011875">
    <property type="entry name" value="M1P_synthase"/>
</dbReference>
<dbReference type="InterPro" id="IPR028098">
    <property type="entry name" value="Glyco_trans_4-like_N"/>
</dbReference>
<keyword evidence="4" id="KW-1185">Reference proteome</keyword>